<evidence type="ECO:0000256" key="9">
    <source>
        <dbReference type="PIRNR" id="PIRNR004862"/>
    </source>
</evidence>
<proteinExistence type="inferred from homology"/>
<dbReference type="GO" id="GO:0071973">
    <property type="term" value="P:bacterial-type flagellum-dependent cell motility"/>
    <property type="evidence" value="ECO:0007669"/>
    <property type="project" value="InterPro"/>
</dbReference>
<dbReference type="GeneID" id="61064111"/>
<gene>
    <name evidence="14" type="primary">fliF</name>
    <name evidence="16" type="ORF">AAH17_03965</name>
    <name evidence="17" type="ORF">AAH24_03425</name>
    <name evidence="14" type="ORF">BVH53_01620</name>
    <name evidence="15" type="ORF">CX802_01430</name>
</gene>
<dbReference type="OMA" id="FGTTSQM"/>
<evidence type="ECO:0000256" key="8">
    <source>
        <dbReference type="ARBA" id="ARBA00023143"/>
    </source>
</evidence>
<dbReference type="GO" id="GO:0009431">
    <property type="term" value="C:bacterial-type flagellum basal body, MS ring"/>
    <property type="evidence" value="ECO:0007669"/>
    <property type="project" value="InterPro"/>
</dbReference>
<dbReference type="Gene3D" id="3.30.300.30">
    <property type="match status" value="1"/>
</dbReference>
<keyword evidence="8 9" id="KW-0975">Bacterial flagellum</keyword>
<keyword evidence="14" id="KW-0969">Cilium</keyword>
<evidence type="ECO:0000313" key="14">
    <source>
        <dbReference type="EMBL" id="EAI5407407.1"/>
    </source>
</evidence>
<dbReference type="GO" id="GO:0005886">
    <property type="term" value="C:plasma membrane"/>
    <property type="evidence" value="ECO:0007669"/>
    <property type="project" value="UniProtKB-SubCell"/>
</dbReference>
<dbReference type="InterPro" id="IPR006182">
    <property type="entry name" value="FliF_N_dom"/>
</dbReference>
<dbReference type="EMBL" id="AABQDW010000002">
    <property type="protein sequence ID" value="EAI5407407.1"/>
    <property type="molecule type" value="Genomic_DNA"/>
</dbReference>
<evidence type="ECO:0000256" key="1">
    <source>
        <dbReference type="ARBA" id="ARBA00004117"/>
    </source>
</evidence>
<dbReference type="Pfam" id="PF01514">
    <property type="entry name" value="YscJ_FliF"/>
    <property type="match status" value="1"/>
</dbReference>
<evidence type="ECO:0000256" key="4">
    <source>
        <dbReference type="ARBA" id="ARBA00022475"/>
    </source>
</evidence>
<evidence type="ECO:0000313" key="16">
    <source>
        <dbReference type="EMBL" id="EAK0452810.1"/>
    </source>
</evidence>
<accession>A0A5L4IYI8</accession>
<dbReference type="EMBL" id="AABTCC010000003">
    <property type="protein sequence ID" value="EAI8858511.1"/>
    <property type="molecule type" value="Genomic_DNA"/>
</dbReference>
<evidence type="ECO:0000259" key="12">
    <source>
        <dbReference type="Pfam" id="PF01514"/>
    </source>
</evidence>
<dbReference type="EMBL" id="AACCXK010000005">
    <property type="protein sequence ID" value="EAK0452810.1"/>
    <property type="molecule type" value="Genomic_DNA"/>
</dbReference>
<dbReference type="PIRSF" id="PIRSF004862">
    <property type="entry name" value="FliF"/>
    <property type="match status" value="1"/>
</dbReference>
<evidence type="ECO:0000259" key="13">
    <source>
        <dbReference type="Pfam" id="PF08345"/>
    </source>
</evidence>
<evidence type="ECO:0000256" key="7">
    <source>
        <dbReference type="ARBA" id="ARBA00023136"/>
    </source>
</evidence>
<keyword evidence="5 11" id="KW-0812">Transmembrane</keyword>
<evidence type="ECO:0000256" key="6">
    <source>
        <dbReference type="ARBA" id="ARBA00022989"/>
    </source>
</evidence>
<evidence type="ECO:0000256" key="5">
    <source>
        <dbReference type="ARBA" id="ARBA00022692"/>
    </source>
</evidence>
<comment type="subcellular location">
    <subcellularLocation>
        <location evidence="1 9">Bacterial flagellum basal body</location>
    </subcellularLocation>
    <subcellularLocation>
        <location evidence="2">Cell membrane</location>
        <topology evidence="2">Multi-pass membrane protein</topology>
    </subcellularLocation>
</comment>
<evidence type="ECO:0000256" key="10">
    <source>
        <dbReference type="SAM" id="MobiDB-lite"/>
    </source>
</evidence>
<dbReference type="PRINTS" id="PR01009">
    <property type="entry name" value="FLGMRINGFLIF"/>
</dbReference>
<dbReference type="PANTHER" id="PTHR30046:SF0">
    <property type="entry name" value="FLAGELLAR M-RING PROTEIN"/>
    <property type="match status" value="1"/>
</dbReference>
<dbReference type="NCBIfam" id="TIGR00206">
    <property type="entry name" value="fliF"/>
    <property type="match status" value="1"/>
</dbReference>
<name>A0A5L4IYI8_CAMFE</name>
<evidence type="ECO:0000256" key="11">
    <source>
        <dbReference type="SAM" id="Phobius"/>
    </source>
</evidence>
<evidence type="ECO:0000313" key="19">
    <source>
        <dbReference type="Proteomes" id="UP000557842"/>
    </source>
</evidence>
<evidence type="ECO:0000313" key="17">
    <source>
        <dbReference type="EMBL" id="EAK0468420.1"/>
    </source>
</evidence>
<dbReference type="InterPro" id="IPR000067">
    <property type="entry name" value="FlgMring_FliF"/>
</dbReference>
<keyword evidence="6 11" id="KW-1133">Transmembrane helix</keyword>
<keyword evidence="18" id="KW-1185">Reference proteome</keyword>
<keyword evidence="14" id="KW-0966">Cell projection</keyword>
<dbReference type="PANTHER" id="PTHR30046">
    <property type="entry name" value="FLAGELLAR M-RING PROTEIN"/>
    <property type="match status" value="1"/>
</dbReference>
<comment type="caution">
    <text evidence="14">The sequence shown here is derived from an EMBL/GenBank/DDBJ whole genome shotgun (WGS) entry which is preliminary data.</text>
</comment>
<evidence type="ECO:0000256" key="3">
    <source>
        <dbReference type="ARBA" id="ARBA00007971"/>
    </source>
</evidence>
<feature type="transmembrane region" description="Helical" evidence="11">
    <location>
        <begin position="445"/>
        <end position="466"/>
    </location>
</feature>
<dbReference type="RefSeq" id="WP_011731758.1">
    <property type="nucleotide sequence ID" value="NZ_AABUZP020000024.1"/>
</dbReference>
<feature type="region of interest" description="Disordered" evidence="10">
    <location>
        <begin position="298"/>
        <end position="329"/>
    </location>
</feature>
<organism evidence="14 19">
    <name type="scientific">Campylobacter fetus</name>
    <dbReference type="NCBI Taxonomy" id="196"/>
    <lineage>
        <taxon>Bacteria</taxon>
        <taxon>Pseudomonadati</taxon>
        <taxon>Campylobacterota</taxon>
        <taxon>Epsilonproteobacteria</taxon>
        <taxon>Campylobacterales</taxon>
        <taxon>Campylobacteraceae</taxon>
        <taxon>Campylobacter</taxon>
    </lineage>
</organism>
<evidence type="ECO:0000256" key="2">
    <source>
        <dbReference type="ARBA" id="ARBA00004651"/>
    </source>
</evidence>
<comment type="function">
    <text evidence="9">The M ring may be actively involved in energy transduction.</text>
</comment>
<keyword evidence="14" id="KW-0282">Flagellum</keyword>
<dbReference type="AlphaFoldDB" id="A0A5L4IYI8"/>
<reference evidence="14 19" key="1">
    <citation type="submission" date="2018-05" db="EMBL/GenBank/DDBJ databases">
        <authorList>
            <consortium name="PulseNet: The National Subtyping Network for Foodborne Disease Surveillance"/>
            <person name="Tarr C.L."/>
            <person name="Trees E."/>
            <person name="Katz L.S."/>
            <person name="Carleton-Romer H.A."/>
            <person name="Stroika S."/>
            <person name="Kucerova Z."/>
            <person name="Roache K.F."/>
            <person name="Sabol A.L."/>
            <person name="Besser J."/>
            <person name="Gerner-Smidt P."/>
        </authorList>
    </citation>
    <scope>NUCLEOTIDE SEQUENCE [LARGE SCALE GENOMIC DNA]</scope>
    <source>
        <strain evidence="16">2014D-0197</strain>
        <strain evidence="14 19">2016D-0221</strain>
        <strain evidence="17">D4313</strain>
        <strain evidence="15 18">PNUSAC001503</strain>
    </source>
</reference>
<feature type="domain" description="Flagellar M-ring C-terminal" evidence="13">
    <location>
        <begin position="262"/>
        <end position="425"/>
    </location>
</feature>
<dbReference type="GO" id="GO:0003774">
    <property type="term" value="F:cytoskeletal motor activity"/>
    <property type="evidence" value="ECO:0007669"/>
    <property type="project" value="InterPro"/>
</dbReference>
<dbReference type="InterPro" id="IPR045851">
    <property type="entry name" value="AMP-bd_C_sf"/>
</dbReference>
<comment type="similarity">
    <text evidence="3 9">Belongs to the FliF family.</text>
</comment>
<dbReference type="EMBL" id="AACCXM010000002">
    <property type="protein sequence ID" value="EAK0468420.1"/>
    <property type="molecule type" value="Genomic_DNA"/>
</dbReference>
<keyword evidence="4" id="KW-1003">Cell membrane</keyword>
<dbReference type="InterPro" id="IPR013556">
    <property type="entry name" value="Flag_M-ring_C"/>
</dbReference>
<dbReference type="Pfam" id="PF08345">
    <property type="entry name" value="YscJ_FliF_C"/>
    <property type="match status" value="1"/>
</dbReference>
<feature type="transmembrane region" description="Helical" evidence="11">
    <location>
        <begin position="23"/>
        <end position="42"/>
    </location>
</feature>
<feature type="compositionally biased region" description="Basic and acidic residues" evidence="10">
    <location>
        <begin position="298"/>
        <end position="308"/>
    </location>
</feature>
<dbReference type="Proteomes" id="UP000557842">
    <property type="component" value="Unassembled WGS sequence"/>
</dbReference>
<protein>
    <recommendedName>
        <fullName evidence="9">Flagellar M-ring protein</fullName>
    </recommendedName>
</protein>
<evidence type="ECO:0000313" key="15">
    <source>
        <dbReference type="EMBL" id="EAI8858511.1"/>
    </source>
</evidence>
<evidence type="ECO:0000313" key="18">
    <source>
        <dbReference type="Proteomes" id="UP000535509"/>
    </source>
</evidence>
<keyword evidence="7 11" id="KW-0472">Membrane</keyword>
<dbReference type="InterPro" id="IPR043427">
    <property type="entry name" value="YscJ/FliF"/>
</dbReference>
<sequence>MDYKTLFHQVGQLYQNLTLKQKIVAASSVVIVVGFLVFLSLYKSSSSGSEYDGYSILFRNLNPADSAQIIAQLEKDGVTYKLANEGTILVPTKSVYKERIAVASLGIMKDGKNGFEIFDKQDFGATDNEQRVKFQRAIQGELSKTIEGLEPIEKATVYIAFPKDSVFTERQVPPTASVVVKIKDGEKLNRKQIDGIKRIVAGSVTNLKAEDVKIVTQDGVAVGDDEIALESELVASQIKYKKEFENTYEQKIIDMIGKFTGGRDKVTAKVSIEFDFSVKDSQSEIYDPNSVIRSEQNIEEKREGKQPKEVGGVPGAVSNIGPVEGLDQNKPDELYTKNVANTNYEISKKIIKVKDQYATIKRVTAAVVVDGKYEREKKEDGSLSDTIAYVPLSEDEINKIKSLVEQTIGYNSTRGDEVTVSNFEFKKAGNLNANTTKIGIFYDSYLKPLTPIIKYLIVLLILFVFYKKVITPFLQKMVENAKDEDFEPQKEESNIEEEAEDTLEKFKAARKRVEDELGIGEDFNEDELKYEVLLEKMKLIVSERSEEISTLLQGMIKNDSDFNSRKEF</sequence>
<dbReference type="Proteomes" id="UP000535509">
    <property type="component" value="Unassembled WGS sequence"/>
</dbReference>
<feature type="domain" description="Flagellar M-ring N-terminal" evidence="12">
    <location>
        <begin position="53"/>
        <end position="220"/>
    </location>
</feature>